<gene>
    <name evidence="3" type="ORF">BJ963_001352</name>
</gene>
<feature type="compositionally biased region" description="Low complexity" evidence="1">
    <location>
        <begin position="188"/>
        <end position="205"/>
    </location>
</feature>
<dbReference type="Proteomes" id="UP000589620">
    <property type="component" value="Unassembled WGS sequence"/>
</dbReference>
<feature type="compositionally biased region" description="Polar residues" evidence="1">
    <location>
        <begin position="175"/>
        <end position="187"/>
    </location>
</feature>
<sequence>MSGNLAEAVPVTGRRRPAALWRGGALPAPVEEQKRTHLEVVPTRSQRRARPRALYAGIAVATLLGVVVAQLLLSIGLSQGAYQLQTLESKQTELQRSYQAVSEDLNRVASPQNLAANANALGMVSNSNPAYLRLSDGAVLGAPLPASGAAGTVTGTQGNLVPNALLAGVSLVTQPQQPVNPSTTAGQAGNSTTPGGATASGATPTVPLQGALPTPVTH</sequence>
<evidence type="ECO:0008006" key="5">
    <source>
        <dbReference type="Google" id="ProtNLM"/>
    </source>
</evidence>
<keyword evidence="2" id="KW-0812">Transmembrane</keyword>
<evidence type="ECO:0000313" key="4">
    <source>
        <dbReference type="Proteomes" id="UP000589620"/>
    </source>
</evidence>
<evidence type="ECO:0000256" key="2">
    <source>
        <dbReference type="SAM" id="Phobius"/>
    </source>
</evidence>
<name>A0A852SYT2_9MICO</name>
<dbReference type="RefSeq" id="WP_179455495.1">
    <property type="nucleotide sequence ID" value="NZ_BAAAPX010000001.1"/>
</dbReference>
<dbReference type="AlphaFoldDB" id="A0A852SYT2"/>
<keyword evidence="4" id="KW-1185">Reference proteome</keyword>
<feature type="transmembrane region" description="Helical" evidence="2">
    <location>
        <begin position="53"/>
        <end position="77"/>
    </location>
</feature>
<evidence type="ECO:0000256" key="1">
    <source>
        <dbReference type="SAM" id="MobiDB-lite"/>
    </source>
</evidence>
<feature type="region of interest" description="Disordered" evidence="1">
    <location>
        <begin position="175"/>
        <end position="218"/>
    </location>
</feature>
<organism evidence="3 4">
    <name type="scientific">Leifsonia soli</name>
    <dbReference type="NCBI Taxonomy" id="582665"/>
    <lineage>
        <taxon>Bacteria</taxon>
        <taxon>Bacillati</taxon>
        <taxon>Actinomycetota</taxon>
        <taxon>Actinomycetes</taxon>
        <taxon>Micrococcales</taxon>
        <taxon>Microbacteriaceae</taxon>
        <taxon>Leifsonia</taxon>
    </lineage>
</organism>
<evidence type="ECO:0000313" key="3">
    <source>
        <dbReference type="EMBL" id="NYD73833.1"/>
    </source>
</evidence>
<reference evidence="3 4" key="1">
    <citation type="submission" date="2020-07" db="EMBL/GenBank/DDBJ databases">
        <title>Sequencing the genomes of 1000 actinobacteria strains.</title>
        <authorList>
            <person name="Klenk H.-P."/>
        </authorList>
    </citation>
    <scope>NUCLEOTIDE SEQUENCE [LARGE SCALE GENOMIC DNA]</scope>
    <source>
        <strain evidence="3 4">DSM 23871</strain>
    </source>
</reference>
<keyword evidence="2" id="KW-0472">Membrane</keyword>
<protein>
    <recommendedName>
        <fullName evidence="5">Cell division protein FtsL</fullName>
    </recommendedName>
</protein>
<proteinExistence type="predicted"/>
<keyword evidence="2" id="KW-1133">Transmembrane helix</keyword>
<accession>A0A852SYT2</accession>
<comment type="caution">
    <text evidence="3">The sequence shown here is derived from an EMBL/GenBank/DDBJ whole genome shotgun (WGS) entry which is preliminary data.</text>
</comment>
<dbReference type="EMBL" id="JACCBJ010000001">
    <property type="protein sequence ID" value="NYD73833.1"/>
    <property type="molecule type" value="Genomic_DNA"/>
</dbReference>